<dbReference type="EMBL" id="JBHSEF010000009">
    <property type="protein sequence ID" value="MFC4354037.1"/>
    <property type="molecule type" value="Genomic_DNA"/>
</dbReference>
<sequence length="644" mass="72731">MKKWRMPLFATLLVAALVGGFYWVSDWTGATVQANPEMTVVTKEDELRDYFERVKKAQREFNLGFGMVLEEAESEDSSAADSAKSSNSGTGGGESDVSSTNNQVEGVDEADTVKLNEDYLFTVSNQEVVIFDIQNPEAMKETGRITFGGDRYPHQLFLTNEYLIVMNQNYIHTVQPKVSGSAEDAMWMPSDGMAMASIYSLEDPANPTLVREIGSEGYLSHARLTDNTVYFISNLYDRMWAFQENEDIELRPFSYDSEEGEKSSVVDYEDITILPDTLEGSYTMISALSLDDLESAQLTMKGYLGSSEQLYMSTESLYLTTTIYESSETTESDGIMDRIMIWNPGVRDTEVFKFSIDKTSITYVASHRLEGHLLNQFSMDEYNGHFRVVTTEGDAWNEKQLSENHLFILDANMNRVGEIKGLAKDERIYSARFMGDKAYMVTFKETDPLFVFDVADPKNPKVLGELKIPGFSNYLHPVGENHLLGIGYDTEMVTFPGMKEPSVVTGGMKLSLFDVSDFANPKEQDTEIIGGQGTYSPVHYDHKALMIHQEKNYYGFPVTVYTGKAGQELTFEGEGAMIYKVTPEEGITRAASLMNEKVEGQQYEEWEKLVQRLVYVDDTLYTVAMNQIESYDFTTFEKKQTLTY</sequence>
<organism evidence="2 3">
    <name type="scientific">Chryseomicrobium palamuruense</name>
    <dbReference type="NCBI Taxonomy" id="682973"/>
    <lineage>
        <taxon>Bacteria</taxon>
        <taxon>Bacillati</taxon>
        <taxon>Bacillota</taxon>
        <taxon>Bacilli</taxon>
        <taxon>Bacillales</taxon>
        <taxon>Caryophanaceae</taxon>
        <taxon>Chryseomicrobium</taxon>
    </lineage>
</organism>
<dbReference type="Proteomes" id="UP001595733">
    <property type="component" value="Unassembled WGS sequence"/>
</dbReference>
<dbReference type="RefSeq" id="WP_378140032.1">
    <property type="nucleotide sequence ID" value="NZ_JBHSEF010000009.1"/>
</dbReference>
<comment type="caution">
    <text evidence="2">The sequence shown here is derived from an EMBL/GenBank/DDBJ whole genome shotgun (WGS) entry which is preliminary data.</text>
</comment>
<reference evidence="3" key="1">
    <citation type="journal article" date="2019" name="Int. J. Syst. Evol. Microbiol.">
        <title>The Global Catalogue of Microorganisms (GCM) 10K type strain sequencing project: providing services to taxonomists for standard genome sequencing and annotation.</title>
        <authorList>
            <consortium name="The Broad Institute Genomics Platform"/>
            <consortium name="The Broad Institute Genome Sequencing Center for Infectious Disease"/>
            <person name="Wu L."/>
            <person name="Ma J."/>
        </authorList>
    </citation>
    <scope>NUCLEOTIDE SEQUENCE [LARGE SCALE GENOMIC DNA]</scope>
    <source>
        <strain evidence="3">CCUG 50353</strain>
    </source>
</reference>
<dbReference type="InterPro" id="IPR014441">
    <property type="entry name" value="UCP006425_b-propeller"/>
</dbReference>
<dbReference type="Pfam" id="PF09826">
    <property type="entry name" value="Beta_propel"/>
    <property type="match status" value="1"/>
</dbReference>
<dbReference type="InterPro" id="IPR019198">
    <property type="entry name" value="Beta_propeller_containing"/>
</dbReference>
<evidence type="ECO:0000256" key="1">
    <source>
        <dbReference type="SAM" id="MobiDB-lite"/>
    </source>
</evidence>
<feature type="region of interest" description="Disordered" evidence="1">
    <location>
        <begin position="73"/>
        <end position="106"/>
    </location>
</feature>
<evidence type="ECO:0000313" key="2">
    <source>
        <dbReference type="EMBL" id="MFC4354037.1"/>
    </source>
</evidence>
<accession>A0ABV8URW1</accession>
<protein>
    <submittedName>
        <fullName evidence="2">Beta-propeller domain-containing protein</fullName>
    </submittedName>
</protein>
<evidence type="ECO:0000313" key="3">
    <source>
        <dbReference type="Proteomes" id="UP001595733"/>
    </source>
</evidence>
<dbReference type="PIRSF" id="PIRSF006425">
    <property type="entry name" value="UCP006425_WD40"/>
    <property type="match status" value="1"/>
</dbReference>
<name>A0ABV8URW1_9BACL</name>
<proteinExistence type="predicted"/>
<keyword evidence="3" id="KW-1185">Reference proteome</keyword>
<gene>
    <name evidence="2" type="ORF">ACFO0S_03005</name>
</gene>
<feature type="compositionally biased region" description="Low complexity" evidence="1">
    <location>
        <begin position="79"/>
        <end position="88"/>
    </location>
</feature>